<dbReference type="InterPro" id="IPR029047">
    <property type="entry name" value="HSP70_peptide-bd_sf"/>
</dbReference>
<reference evidence="4 5" key="1">
    <citation type="submission" date="2021-03" db="EMBL/GenBank/DDBJ databases">
        <authorList>
            <person name="Peeters C."/>
        </authorList>
    </citation>
    <scope>NUCLEOTIDE SEQUENCE [LARGE SCALE GENOMIC DNA]</scope>
    <source>
        <strain evidence="4 5">LMG 26411</strain>
    </source>
</reference>
<dbReference type="Gene3D" id="2.60.34.10">
    <property type="entry name" value="Substrate Binding Domain Of DNAk, Chain A, domain 1"/>
    <property type="match status" value="1"/>
</dbReference>
<proteinExistence type="predicted"/>
<keyword evidence="2" id="KW-0067">ATP-binding</keyword>
<comment type="caution">
    <text evidence="4">The sequence shown here is derived from an EMBL/GenBank/DDBJ whole genome shotgun (WGS) entry which is preliminary data.</text>
</comment>
<dbReference type="Pfam" id="PF00012">
    <property type="entry name" value="HSP70"/>
    <property type="match status" value="1"/>
</dbReference>
<evidence type="ECO:0000256" key="3">
    <source>
        <dbReference type="SAM" id="MobiDB-lite"/>
    </source>
</evidence>
<evidence type="ECO:0000256" key="1">
    <source>
        <dbReference type="ARBA" id="ARBA00022741"/>
    </source>
</evidence>
<dbReference type="PANTHER" id="PTHR19375">
    <property type="entry name" value="HEAT SHOCK PROTEIN 70KDA"/>
    <property type="match status" value="1"/>
</dbReference>
<dbReference type="SUPFAM" id="SSF100920">
    <property type="entry name" value="Heat shock protein 70kD (HSP70), peptide-binding domain"/>
    <property type="match status" value="1"/>
</dbReference>
<evidence type="ECO:0000256" key="2">
    <source>
        <dbReference type="ARBA" id="ARBA00022840"/>
    </source>
</evidence>
<dbReference type="InterPro" id="IPR013126">
    <property type="entry name" value="Hsp_70_fam"/>
</dbReference>
<evidence type="ECO:0000313" key="5">
    <source>
        <dbReference type="Proteomes" id="UP000672657"/>
    </source>
</evidence>
<sequence>MAVGAAFQGAVLTGERKDVLLLDVTPVETLGGVMSKMITKNTTVPARFSQFFSTAEDNQAAVTIKVYQGEREIVTGKIESAIKDLEAALRTSDKAEIEASPAAASLKLGAKAYTDVQAQPDNRSHRAADAKETNAEKKDEDVVDVEFKEAGTKQ</sequence>
<keyword evidence="5" id="KW-1185">Reference proteome</keyword>
<gene>
    <name evidence="4" type="primary">dnaK_3</name>
    <name evidence="4" type="ORF">LMG26411_08047</name>
</gene>
<dbReference type="Proteomes" id="UP000672657">
    <property type="component" value="Unassembled WGS sequence"/>
</dbReference>
<dbReference type="EMBL" id="CAJPVI010000111">
    <property type="protein sequence ID" value="CAG2161167.1"/>
    <property type="molecule type" value="Genomic_DNA"/>
</dbReference>
<accession>A0ABN7QHL6</accession>
<keyword evidence="1" id="KW-0547">Nucleotide-binding</keyword>
<name>A0ABN7QHL6_9BURK</name>
<organism evidence="4 5">
    <name type="scientific">Cupriavidus numazuensis</name>
    <dbReference type="NCBI Taxonomy" id="221992"/>
    <lineage>
        <taxon>Bacteria</taxon>
        <taxon>Pseudomonadati</taxon>
        <taxon>Pseudomonadota</taxon>
        <taxon>Betaproteobacteria</taxon>
        <taxon>Burkholderiales</taxon>
        <taxon>Burkholderiaceae</taxon>
        <taxon>Cupriavidus</taxon>
    </lineage>
</organism>
<protein>
    <submittedName>
        <fullName evidence="4">Chaperone protein DnaK</fullName>
    </submittedName>
</protein>
<feature type="region of interest" description="Disordered" evidence="3">
    <location>
        <begin position="115"/>
        <end position="154"/>
    </location>
</feature>
<feature type="compositionally biased region" description="Basic and acidic residues" evidence="3">
    <location>
        <begin position="122"/>
        <end position="154"/>
    </location>
</feature>
<evidence type="ECO:0000313" key="4">
    <source>
        <dbReference type="EMBL" id="CAG2161167.1"/>
    </source>
</evidence>